<dbReference type="CDD" id="cd00105">
    <property type="entry name" value="KH-I"/>
    <property type="match status" value="1"/>
</dbReference>
<dbReference type="Gene3D" id="3.30.1370.10">
    <property type="entry name" value="K Homology domain, type 1"/>
    <property type="match status" value="2"/>
</dbReference>
<feature type="region of interest" description="Disordered" evidence="3">
    <location>
        <begin position="315"/>
        <end position="603"/>
    </location>
</feature>
<evidence type="ECO:0000256" key="1">
    <source>
        <dbReference type="ARBA" id="ARBA00022737"/>
    </source>
</evidence>
<evidence type="ECO:0000313" key="5">
    <source>
        <dbReference type="EMBL" id="KAJ1255453.1"/>
    </source>
</evidence>
<comment type="caution">
    <text evidence="5">The sequence shown here is derived from an EMBL/GenBank/DDBJ whole genome shotgun (WGS) entry which is preliminary data.</text>
</comment>
<feature type="compositionally biased region" description="Polar residues" evidence="3">
    <location>
        <begin position="315"/>
        <end position="326"/>
    </location>
</feature>
<name>A0A9W7XBA0_9POAL</name>
<dbReference type="InterPro" id="IPR004087">
    <property type="entry name" value="KH_dom"/>
</dbReference>
<dbReference type="SUPFAM" id="SSF54791">
    <property type="entry name" value="Eukaryotic type KH-domain (KH-domain type I)"/>
    <property type="match status" value="2"/>
</dbReference>
<dbReference type="Pfam" id="PF00013">
    <property type="entry name" value="KH_1"/>
    <property type="match status" value="2"/>
</dbReference>
<feature type="compositionally biased region" description="Basic and acidic residues" evidence="3">
    <location>
        <begin position="1"/>
        <end position="14"/>
    </location>
</feature>
<dbReference type="Proteomes" id="UP001164776">
    <property type="component" value="Unassembled WGS sequence"/>
</dbReference>
<feature type="region of interest" description="Disordered" evidence="3">
    <location>
        <begin position="1"/>
        <end position="145"/>
    </location>
</feature>
<dbReference type="GO" id="GO:0003723">
    <property type="term" value="F:RNA binding"/>
    <property type="evidence" value="ECO:0007669"/>
    <property type="project" value="UniProtKB-UniRule"/>
</dbReference>
<keyword evidence="1" id="KW-0677">Repeat</keyword>
<feature type="compositionally biased region" description="Polar residues" evidence="3">
    <location>
        <begin position="415"/>
        <end position="437"/>
    </location>
</feature>
<feature type="compositionally biased region" description="Polar residues" evidence="3">
    <location>
        <begin position="532"/>
        <end position="541"/>
    </location>
</feature>
<evidence type="ECO:0000313" key="6">
    <source>
        <dbReference type="Proteomes" id="UP001164776"/>
    </source>
</evidence>
<proteinExistence type="predicted"/>
<feature type="compositionally biased region" description="Low complexity" evidence="3">
    <location>
        <begin position="342"/>
        <end position="375"/>
    </location>
</feature>
<feature type="compositionally biased region" description="Low complexity" evidence="3">
    <location>
        <begin position="121"/>
        <end position="144"/>
    </location>
</feature>
<dbReference type="EMBL" id="MU629702">
    <property type="protein sequence ID" value="KAJ1255453.1"/>
    <property type="molecule type" value="Genomic_DNA"/>
</dbReference>
<dbReference type="InterPro" id="IPR004088">
    <property type="entry name" value="KH_dom_type_1"/>
</dbReference>
<reference evidence="5 6" key="1">
    <citation type="submission" date="2022-10" db="EMBL/GenBank/DDBJ databases">
        <title>WGS assembly of Paspalum vaginatum 540-79.</title>
        <authorList>
            <person name="Sun G."/>
            <person name="Wase N."/>
            <person name="Shu S."/>
            <person name="Jenkins J."/>
            <person name="Zhou B."/>
            <person name="Torres-Rodriguez J."/>
            <person name="Chen C."/>
            <person name="Sandor L."/>
            <person name="Plott C."/>
            <person name="Yoshinga Y."/>
            <person name="Daum C."/>
            <person name="Qi P."/>
            <person name="Barry K."/>
            <person name="Lipzen A."/>
            <person name="Berry L."/>
            <person name="Pedersen C."/>
            <person name="Gottilla T."/>
            <person name="Foltz A."/>
            <person name="Yu H."/>
            <person name="O'Malley R."/>
            <person name="Zhang C."/>
            <person name="Devos K."/>
            <person name="Sigmon B."/>
            <person name="Yu B."/>
            <person name="Obata T."/>
            <person name="Schmutz J."/>
            <person name="Schnable J."/>
        </authorList>
    </citation>
    <scope>NUCLEOTIDE SEQUENCE [LARGE SCALE GENOMIC DNA]</scope>
    <source>
        <strain evidence="6">cv. 540-79</strain>
    </source>
</reference>
<evidence type="ECO:0000256" key="2">
    <source>
        <dbReference type="PROSITE-ProRule" id="PRU00117"/>
    </source>
</evidence>
<organism evidence="5 6">
    <name type="scientific">Paspalum vaginatum</name>
    <name type="common">seashore paspalum</name>
    <dbReference type="NCBI Taxonomy" id="158149"/>
    <lineage>
        <taxon>Eukaryota</taxon>
        <taxon>Viridiplantae</taxon>
        <taxon>Streptophyta</taxon>
        <taxon>Embryophyta</taxon>
        <taxon>Tracheophyta</taxon>
        <taxon>Spermatophyta</taxon>
        <taxon>Magnoliopsida</taxon>
        <taxon>Liliopsida</taxon>
        <taxon>Poales</taxon>
        <taxon>Poaceae</taxon>
        <taxon>PACMAD clade</taxon>
        <taxon>Panicoideae</taxon>
        <taxon>Andropogonodae</taxon>
        <taxon>Paspaleae</taxon>
        <taxon>Paspalinae</taxon>
        <taxon>Paspalum</taxon>
    </lineage>
</organism>
<dbReference type="InterPro" id="IPR036612">
    <property type="entry name" value="KH_dom_type_1_sf"/>
</dbReference>
<accession>A0A9W7XBA0</accession>
<evidence type="ECO:0000256" key="3">
    <source>
        <dbReference type="SAM" id="MobiDB-lite"/>
    </source>
</evidence>
<feature type="compositionally biased region" description="Polar residues" evidence="3">
    <location>
        <begin position="493"/>
        <end position="502"/>
    </location>
</feature>
<protein>
    <recommendedName>
        <fullName evidence="4">K Homology domain-containing protein</fullName>
    </recommendedName>
</protein>
<dbReference type="AlphaFoldDB" id="A0A9W7XBA0"/>
<feature type="compositionally biased region" description="Gly residues" evidence="3">
    <location>
        <begin position="84"/>
        <end position="119"/>
    </location>
</feature>
<feature type="domain" description="K Homology" evidence="4">
    <location>
        <begin position="141"/>
        <end position="214"/>
    </location>
</feature>
<sequence>MADDHYSSKRKYDDPSPPPRRTGFSSGPPPASPPAGGAPLYNSVPPPPDEIQLAKQRAQEIAARIFNAAEAKRPRVDNGDDDVGGFGGGGSLGGSGGGGGGRIGGGGLGFSSSAGGGHGTSIPPLSSQSSAPQYSSYGGYQGTSKKIEIPNGRVGVIIGKSGETIRYLQLQSGAKIQVTRDNEAEPGALTRPVELSGTPEQISKAEQLIKEVLAEADAGSSGAGSGGRKYNAPQPGAETFQMKIANNKVGLVIGKGGETIKSMQAKSGARIQVIPLHLPAGDTSIERTVHIDGTQEQIDIAKQLVIEVTSENRARNQMSGGYSQQGYRPPRPQSNWGPPGAPAQQPGYGYMQPGAYPGAPPQYGAPQQPYGSYPPTSGGYQTGWDQSQNQQSHTTPPGTGYDYYSQQQQPQQQQSAPGTAASTDATSYNYGQPPTYASQGYDSTYSQQSGGQQAYGHDGYSGYQTQGQQQGYSQQAGYDQQGYGASAYGSAANTTQDGSATSYGGPGGASQASPGQQTSTPAAGSHPGYASQPPTSAASSYPAQGSAPSGYGAPPPQSGYGTQPPQQGGYSQGTYGQPSPQGQKPPASSPYGQAPPPGSAQGGYGQYGYKPAWLWCTSTLPWRTPSKPSGLWSAVLWRCLW</sequence>
<dbReference type="PROSITE" id="PS50084">
    <property type="entry name" value="KH_TYPE_1"/>
    <property type="match status" value="2"/>
</dbReference>
<gene>
    <name evidence="5" type="ORF">BS78_K218300</name>
</gene>
<keyword evidence="6" id="KW-1185">Reference proteome</keyword>
<evidence type="ECO:0000259" key="4">
    <source>
        <dbReference type="SMART" id="SM00322"/>
    </source>
</evidence>
<feature type="compositionally biased region" description="Polar residues" evidence="3">
    <location>
        <begin position="383"/>
        <end position="397"/>
    </location>
</feature>
<feature type="compositionally biased region" description="Low complexity" evidence="3">
    <location>
        <begin position="542"/>
        <end position="592"/>
    </location>
</feature>
<dbReference type="PANTHER" id="PTHR10288">
    <property type="entry name" value="KH DOMAIN CONTAINING RNA BINDING PROTEIN"/>
    <property type="match status" value="1"/>
</dbReference>
<feature type="domain" description="K Homology" evidence="4">
    <location>
        <begin position="236"/>
        <end position="310"/>
    </location>
</feature>
<feature type="compositionally biased region" description="Low complexity" evidence="3">
    <location>
        <begin position="509"/>
        <end position="521"/>
    </location>
</feature>
<feature type="compositionally biased region" description="Low complexity" evidence="3">
    <location>
        <begin position="438"/>
        <end position="492"/>
    </location>
</feature>
<dbReference type="SMART" id="SM00322">
    <property type="entry name" value="KH"/>
    <property type="match status" value="2"/>
</dbReference>
<keyword evidence="2" id="KW-0694">RNA-binding</keyword>
<dbReference type="OrthoDB" id="5204190at2759"/>